<organism evidence="4">
    <name type="scientific">Actinoplanes campanulatus</name>
    <dbReference type="NCBI Taxonomy" id="113559"/>
    <lineage>
        <taxon>Bacteria</taxon>
        <taxon>Bacillati</taxon>
        <taxon>Actinomycetota</taxon>
        <taxon>Actinomycetes</taxon>
        <taxon>Micromonosporales</taxon>
        <taxon>Micromonosporaceae</taxon>
        <taxon>Actinoplanes</taxon>
    </lineage>
</organism>
<name>A0ABQ3WSE2_9ACTN</name>
<evidence type="ECO:0000259" key="3">
    <source>
        <dbReference type="Pfam" id="PF03413"/>
    </source>
</evidence>
<evidence type="ECO:0000256" key="2">
    <source>
        <dbReference type="SAM" id="SignalP"/>
    </source>
</evidence>
<dbReference type="EMBL" id="BOMF01000119">
    <property type="protein sequence ID" value="GID49098.1"/>
    <property type="molecule type" value="Genomic_DNA"/>
</dbReference>
<protein>
    <recommendedName>
        <fullName evidence="3">PepSY domain-containing protein</fullName>
    </recommendedName>
</protein>
<gene>
    <name evidence="4" type="ORF">Aca07nite_63730</name>
</gene>
<feature type="compositionally biased region" description="Low complexity" evidence="1">
    <location>
        <begin position="38"/>
        <end position="57"/>
    </location>
</feature>
<sequence length="199" mass="20503">MKKKITMAMFAAGSLVVLGFGGAALAEGPDDARPRAVASPSATASDSLDPSDSPSPSGTVGSAVPAGTGVTAGEARAIALRAVPGGVIESVERETEHGRIVWEIDVIAGGVEHDIDVDAGTGEITRHRTDDDRDEKGRTGDGGRTRSDDSGRGDRTDDSGRTRSDDRADDSGREDRSDDKGRDDAGDDHGGDRNGSDDD</sequence>
<dbReference type="Gene3D" id="3.10.450.40">
    <property type="match status" value="1"/>
</dbReference>
<dbReference type="InterPro" id="IPR025711">
    <property type="entry name" value="PepSY"/>
</dbReference>
<evidence type="ECO:0000313" key="4">
    <source>
        <dbReference type="EMBL" id="GID49098.1"/>
    </source>
</evidence>
<feature type="compositionally biased region" description="Basic and acidic residues" evidence="1">
    <location>
        <begin position="124"/>
        <end position="199"/>
    </location>
</feature>
<keyword evidence="2" id="KW-0732">Signal</keyword>
<comment type="caution">
    <text evidence="4">The sequence shown here is derived from an EMBL/GenBank/DDBJ whole genome shotgun (WGS) entry which is preliminary data.</text>
</comment>
<dbReference type="Pfam" id="PF03413">
    <property type="entry name" value="PepSY"/>
    <property type="match status" value="1"/>
</dbReference>
<feature type="region of interest" description="Disordered" evidence="1">
    <location>
        <begin position="118"/>
        <end position="199"/>
    </location>
</feature>
<accession>A0ABQ3WSE2</accession>
<feature type="domain" description="PepSY" evidence="3">
    <location>
        <begin position="70"/>
        <end position="126"/>
    </location>
</feature>
<proteinExistence type="predicted"/>
<feature type="signal peptide" evidence="2">
    <location>
        <begin position="1"/>
        <end position="26"/>
    </location>
</feature>
<dbReference type="RefSeq" id="WP_204299231.1">
    <property type="nucleotide sequence ID" value="NZ_BAAAGQ010000013.1"/>
</dbReference>
<feature type="region of interest" description="Disordered" evidence="1">
    <location>
        <begin position="28"/>
        <end position="67"/>
    </location>
</feature>
<reference evidence="4" key="1">
    <citation type="submission" date="2021-01" db="EMBL/GenBank/DDBJ databases">
        <title>Whole genome shotgun sequence of Actinoplanes capillaceus NBRC 16408.</title>
        <authorList>
            <person name="Komaki H."/>
            <person name="Tamura T."/>
        </authorList>
    </citation>
    <scope>NUCLEOTIDE SEQUENCE [LARGE SCALE GENOMIC DNA]</scope>
    <source>
        <strain evidence="4">NBRC 16408</strain>
    </source>
</reference>
<evidence type="ECO:0000256" key="1">
    <source>
        <dbReference type="SAM" id="MobiDB-lite"/>
    </source>
</evidence>
<feature type="chain" id="PRO_5047045779" description="PepSY domain-containing protein" evidence="2">
    <location>
        <begin position="27"/>
        <end position="199"/>
    </location>
</feature>